<dbReference type="Proteomes" id="UP000603227">
    <property type="component" value="Unassembled WGS sequence"/>
</dbReference>
<reference evidence="1" key="2">
    <citation type="submission" date="2020-09" db="EMBL/GenBank/DDBJ databases">
        <authorList>
            <person name="Sun Q."/>
            <person name="Zhou Y."/>
        </authorList>
    </citation>
    <scope>NUCLEOTIDE SEQUENCE</scope>
    <source>
        <strain evidence="1">CGMCC 4.7403</strain>
    </source>
</reference>
<dbReference type="RefSeq" id="WP_189784683.1">
    <property type="nucleotide sequence ID" value="NZ_BNAT01000018.1"/>
</dbReference>
<accession>A0A919DBY2</accession>
<evidence type="ECO:0000313" key="2">
    <source>
        <dbReference type="Proteomes" id="UP000603227"/>
    </source>
</evidence>
<gene>
    <name evidence="1" type="ORF">GCM10017771_49950</name>
</gene>
<reference evidence="1" key="1">
    <citation type="journal article" date="2014" name="Int. J. Syst. Evol. Microbiol.">
        <title>Complete genome sequence of Corynebacterium casei LMG S-19264T (=DSM 44701T), isolated from a smear-ripened cheese.</title>
        <authorList>
            <consortium name="US DOE Joint Genome Institute (JGI-PGF)"/>
            <person name="Walter F."/>
            <person name="Albersmeier A."/>
            <person name="Kalinowski J."/>
            <person name="Ruckert C."/>
        </authorList>
    </citation>
    <scope>NUCLEOTIDE SEQUENCE</scope>
    <source>
        <strain evidence="1">CGMCC 4.7403</strain>
    </source>
</reference>
<protein>
    <submittedName>
        <fullName evidence="1">Uncharacterized protein</fullName>
    </submittedName>
</protein>
<dbReference type="AlphaFoldDB" id="A0A919DBY2"/>
<comment type="caution">
    <text evidence="1">The sequence shown here is derived from an EMBL/GenBank/DDBJ whole genome shotgun (WGS) entry which is preliminary data.</text>
</comment>
<name>A0A919DBY2_9ACTN</name>
<evidence type="ECO:0000313" key="1">
    <source>
        <dbReference type="EMBL" id="GHE33001.1"/>
    </source>
</evidence>
<proteinExistence type="predicted"/>
<sequence>MRASDEETGPAEAVRAGCGVQRQRRVALDSETAHFVEVGLCLGADKYLCLGADK</sequence>
<keyword evidence="2" id="KW-1185">Reference proteome</keyword>
<dbReference type="EMBL" id="BNAT01000018">
    <property type="protein sequence ID" value="GHE33001.1"/>
    <property type="molecule type" value="Genomic_DNA"/>
</dbReference>
<organism evidence="1 2">
    <name type="scientific">Streptomyces capitiformicae</name>
    <dbReference type="NCBI Taxonomy" id="2014920"/>
    <lineage>
        <taxon>Bacteria</taxon>
        <taxon>Bacillati</taxon>
        <taxon>Actinomycetota</taxon>
        <taxon>Actinomycetes</taxon>
        <taxon>Kitasatosporales</taxon>
        <taxon>Streptomycetaceae</taxon>
        <taxon>Streptomyces</taxon>
    </lineage>
</organism>